<dbReference type="AlphaFoldDB" id="A0A4Y7PW69"/>
<sequence length="205" mass="23028">MSYSIAKLQNLATPRIPFNISSAPDRIGETTVYWKDRKDRPCDELRPLGSYFFRQWWPTYPGIPVKTSTALIYNCPGKAEWRIAQHCSSADRPSSPTRFIAAMIDPVLVPHDADGYMQPLLDVDFSHAVWVEYATPDSDAIKRMRLATFASSGYDSKENAIQSSVKTLDVPNELLEEAAHLVIDQSQGSILISTESGEIHIYQYA</sequence>
<evidence type="ECO:0000313" key="1">
    <source>
        <dbReference type="EMBL" id="TDL19654.1"/>
    </source>
</evidence>
<organism evidence="1 2">
    <name type="scientific">Rickenella mellea</name>
    <dbReference type="NCBI Taxonomy" id="50990"/>
    <lineage>
        <taxon>Eukaryota</taxon>
        <taxon>Fungi</taxon>
        <taxon>Dikarya</taxon>
        <taxon>Basidiomycota</taxon>
        <taxon>Agaricomycotina</taxon>
        <taxon>Agaricomycetes</taxon>
        <taxon>Hymenochaetales</taxon>
        <taxon>Rickenellaceae</taxon>
        <taxon>Rickenella</taxon>
    </lineage>
</organism>
<proteinExistence type="predicted"/>
<name>A0A4Y7PW69_9AGAM</name>
<accession>A0A4Y7PW69</accession>
<evidence type="ECO:0000313" key="2">
    <source>
        <dbReference type="Proteomes" id="UP000294933"/>
    </source>
</evidence>
<dbReference type="EMBL" id="ML170194">
    <property type="protein sequence ID" value="TDL19654.1"/>
    <property type="molecule type" value="Genomic_DNA"/>
</dbReference>
<keyword evidence="2" id="KW-1185">Reference proteome</keyword>
<dbReference type="VEuPathDB" id="FungiDB:BD410DRAFT_791767"/>
<gene>
    <name evidence="1" type="ORF">BD410DRAFT_791767</name>
</gene>
<reference evidence="1 2" key="1">
    <citation type="submission" date="2018-06" db="EMBL/GenBank/DDBJ databases">
        <title>A transcriptomic atlas of mushroom development highlights an independent origin of complex multicellularity.</title>
        <authorList>
            <consortium name="DOE Joint Genome Institute"/>
            <person name="Krizsan K."/>
            <person name="Almasi E."/>
            <person name="Merenyi Z."/>
            <person name="Sahu N."/>
            <person name="Viragh M."/>
            <person name="Koszo T."/>
            <person name="Mondo S."/>
            <person name="Kiss B."/>
            <person name="Balint B."/>
            <person name="Kues U."/>
            <person name="Barry K."/>
            <person name="Hegedus J.C."/>
            <person name="Henrissat B."/>
            <person name="Johnson J."/>
            <person name="Lipzen A."/>
            <person name="Ohm R."/>
            <person name="Nagy I."/>
            <person name="Pangilinan J."/>
            <person name="Yan J."/>
            <person name="Xiong Y."/>
            <person name="Grigoriev I.V."/>
            <person name="Hibbett D.S."/>
            <person name="Nagy L.G."/>
        </authorList>
    </citation>
    <scope>NUCLEOTIDE SEQUENCE [LARGE SCALE GENOMIC DNA]</scope>
    <source>
        <strain evidence="1 2">SZMC22713</strain>
    </source>
</reference>
<protein>
    <submittedName>
        <fullName evidence="1">Uncharacterized protein</fullName>
    </submittedName>
</protein>
<dbReference type="Proteomes" id="UP000294933">
    <property type="component" value="Unassembled WGS sequence"/>
</dbReference>
<dbReference type="OrthoDB" id="3252690at2759"/>